<evidence type="ECO:0000256" key="2">
    <source>
        <dbReference type="ARBA" id="ARBA00022741"/>
    </source>
</evidence>
<evidence type="ECO:0000259" key="7">
    <source>
        <dbReference type="PROSITE" id="PS50011"/>
    </source>
</evidence>
<comment type="caution">
    <text evidence="8">The sequence shown here is derived from an EMBL/GenBank/DDBJ whole genome shotgun (WGS) entry which is preliminary data.</text>
</comment>
<dbReference type="Gene3D" id="1.10.510.10">
    <property type="entry name" value="Transferase(Phosphotransferase) domain 1"/>
    <property type="match status" value="1"/>
</dbReference>
<dbReference type="PROSITE" id="PS00107">
    <property type="entry name" value="PROTEIN_KINASE_ATP"/>
    <property type="match status" value="1"/>
</dbReference>
<evidence type="ECO:0000256" key="5">
    <source>
        <dbReference type="PROSITE-ProRule" id="PRU10141"/>
    </source>
</evidence>
<dbReference type="Gene3D" id="1.25.40.10">
    <property type="entry name" value="Tetratricopeptide repeat domain"/>
    <property type="match status" value="1"/>
</dbReference>
<protein>
    <submittedName>
        <fullName evidence="8">Serine/threonine-protein kinase PknL</fullName>
        <ecNumber evidence="8">2.7.11.1</ecNumber>
    </submittedName>
</protein>
<reference evidence="8 9" key="1">
    <citation type="submission" date="2018-03" db="EMBL/GenBank/DDBJ databases">
        <title>Draft Genome Sequences of the Obligatory Marine Myxobacteria Enhygromyxa salina SWB005.</title>
        <authorList>
            <person name="Poehlein A."/>
            <person name="Moghaddam J.A."/>
            <person name="Harms H."/>
            <person name="Alanjari M."/>
            <person name="Koenig G.M."/>
            <person name="Daniel R."/>
            <person name="Schaeberle T.F."/>
        </authorList>
    </citation>
    <scope>NUCLEOTIDE SEQUENCE [LARGE SCALE GENOMIC DNA]</scope>
    <source>
        <strain evidence="8 9">SWB005</strain>
    </source>
</reference>
<dbReference type="InterPro" id="IPR017441">
    <property type="entry name" value="Protein_kinase_ATP_BS"/>
</dbReference>
<keyword evidence="3 8" id="KW-0418">Kinase</keyword>
<keyword evidence="1 8" id="KW-0808">Transferase</keyword>
<evidence type="ECO:0000256" key="1">
    <source>
        <dbReference type="ARBA" id="ARBA00022679"/>
    </source>
</evidence>
<dbReference type="PANTHER" id="PTHR43289:SF6">
    <property type="entry name" value="SERINE_THREONINE-PROTEIN KINASE NEKL-3"/>
    <property type="match status" value="1"/>
</dbReference>
<evidence type="ECO:0000256" key="6">
    <source>
        <dbReference type="SAM" id="MobiDB-lite"/>
    </source>
</evidence>
<dbReference type="EMBL" id="PVNK01000114">
    <property type="protein sequence ID" value="PRQ02552.1"/>
    <property type="molecule type" value="Genomic_DNA"/>
</dbReference>
<sequence>MAGETHGDVTLSDGATPAVGKLFADRYEIEALLGRGGMGSVYRALDREVGEVVALKTLDIYAADDKAVERFRREVRLARRVTHRNTARTYDLGEHGGLRFLTMEYVEGHSLRAWLARRPRPLAAVEVTLQVAAGLQAAHEAGVIHRDLKPSNIMIEASGRVVITDFGIARTSEAEGQSQTGGVLGTPAYMAPEQVEGKPVDPRTDVYALALILVEMLTGKLPFSGGNVFAVAMARLNPELPELRASGRIPEPLIGPIERALCRDPEGRFRSAAAFARALERVRELLGDQTLAGAELGGWQDADDWAPASDPAETLASLAESGVGELGGGDAAEAPTQHSIAEDSPLRSSSATQLTATSERTGLRLPMPTTSAGPRTGARALAVLPFRYRGPADSDFIADALLDELTDVLSMTRGLKVTSSGATARLTSAGDRDPRSLGTELGVELVVDGTIQLAGERLRIAARMLDVDSGFQLWNERFDGQLEDVFELQDKMGKRIAEALRVELEIFEHRELADVEAIESYLRARQAKIKWRLRGPDGAVTHYRAVLERAPGFKPAMAGLALACMRAWFMPEDERDADIDWAGVAKAAVEHAMAEAPNFAETQIAAASWAVQGGFYREAAAHLREALRIAPTSALAHEYLGRLQTEAAHPELGISHLELALSLDPGLHWCLADLARYKALRGDYDGYTELMDQLLTQTERHHATAQLMQMRVGAWRRDAARVREALAQLDPDSSDEGARTIRQYGPPLLGPYDPEALEQEHAMMLSVVKNGRLRTFMHQLFAEQAAFHGDRERAVAHLHEAGQLVLVDLDWLDNCPLFDDLRHDPRFVTLRAKVRARCEQIWAAG</sequence>
<dbReference type="SUPFAM" id="SSF56112">
    <property type="entry name" value="Protein kinase-like (PK-like)"/>
    <property type="match status" value="1"/>
</dbReference>
<accession>A0A2S9YBW5</accession>
<keyword evidence="9" id="KW-1185">Reference proteome</keyword>
<dbReference type="RefSeq" id="WP_106391619.1">
    <property type="nucleotide sequence ID" value="NZ_PVNK01000114.1"/>
</dbReference>
<name>A0A2S9YBW5_9BACT</name>
<dbReference type="CDD" id="cd14014">
    <property type="entry name" value="STKc_PknB_like"/>
    <property type="match status" value="1"/>
</dbReference>
<keyword evidence="2 5" id="KW-0547">Nucleotide-binding</keyword>
<organism evidence="8 9">
    <name type="scientific">Enhygromyxa salina</name>
    <dbReference type="NCBI Taxonomy" id="215803"/>
    <lineage>
        <taxon>Bacteria</taxon>
        <taxon>Pseudomonadati</taxon>
        <taxon>Myxococcota</taxon>
        <taxon>Polyangia</taxon>
        <taxon>Nannocystales</taxon>
        <taxon>Nannocystaceae</taxon>
        <taxon>Enhygromyxa</taxon>
    </lineage>
</organism>
<dbReference type="OrthoDB" id="9797180at2"/>
<dbReference type="PROSITE" id="PS00108">
    <property type="entry name" value="PROTEIN_KINASE_ST"/>
    <property type="match status" value="1"/>
</dbReference>
<feature type="domain" description="Protein kinase" evidence="7">
    <location>
        <begin position="27"/>
        <end position="286"/>
    </location>
</feature>
<dbReference type="PROSITE" id="PS50011">
    <property type="entry name" value="PROTEIN_KINASE_DOM"/>
    <property type="match status" value="1"/>
</dbReference>
<dbReference type="InterPro" id="IPR011990">
    <property type="entry name" value="TPR-like_helical_dom_sf"/>
</dbReference>
<feature type="compositionally biased region" description="Polar residues" evidence="6">
    <location>
        <begin position="346"/>
        <end position="360"/>
    </location>
</feature>
<proteinExistence type="predicted"/>
<dbReference type="SMART" id="SM00220">
    <property type="entry name" value="S_TKc"/>
    <property type="match status" value="1"/>
</dbReference>
<keyword evidence="4 5" id="KW-0067">ATP-binding</keyword>
<dbReference type="Proteomes" id="UP000237968">
    <property type="component" value="Unassembled WGS sequence"/>
</dbReference>
<dbReference type="InterPro" id="IPR000719">
    <property type="entry name" value="Prot_kinase_dom"/>
</dbReference>
<dbReference type="EC" id="2.7.11.1" evidence="8"/>
<gene>
    <name evidence="8" type="primary">pknL_2</name>
    <name evidence="8" type="ORF">ENSA5_21970</name>
</gene>
<dbReference type="Gene3D" id="3.30.200.20">
    <property type="entry name" value="Phosphorylase Kinase, domain 1"/>
    <property type="match status" value="1"/>
</dbReference>
<feature type="region of interest" description="Disordered" evidence="6">
    <location>
        <begin position="322"/>
        <end position="374"/>
    </location>
</feature>
<feature type="binding site" evidence="5">
    <location>
        <position position="56"/>
    </location>
    <ligand>
        <name>ATP</name>
        <dbReference type="ChEBI" id="CHEBI:30616"/>
    </ligand>
</feature>
<dbReference type="AlphaFoldDB" id="A0A2S9YBW5"/>
<evidence type="ECO:0000256" key="3">
    <source>
        <dbReference type="ARBA" id="ARBA00022777"/>
    </source>
</evidence>
<dbReference type="GO" id="GO:0005524">
    <property type="term" value="F:ATP binding"/>
    <property type="evidence" value="ECO:0007669"/>
    <property type="project" value="UniProtKB-UniRule"/>
</dbReference>
<dbReference type="InterPro" id="IPR011009">
    <property type="entry name" value="Kinase-like_dom_sf"/>
</dbReference>
<evidence type="ECO:0000256" key="4">
    <source>
        <dbReference type="ARBA" id="ARBA00022840"/>
    </source>
</evidence>
<dbReference type="Pfam" id="PF00069">
    <property type="entry name" value="Pkinase"/>
    <property type="match status" value="1"/>
</dbReference>
<dbReference type="GO" id="GO:0004674">
    <property type="term" value="F:protein serine/threonine kinase activity"/>
    <property type="evidence" value="ECO:0007669"/>
    <property type="project" value="UniProtKB-EC"/>
</dbReference>
<dbReference type="SUPFAM" id="SSF48452">
    <property type="entry name" value="TPR-like"/>
    <property type="match status" value="1"/>
</dbReference>
<dbReference type="PANTHER" id="PTHR43289">
    <property type="entry name" value="MITOGEN-ACTIVATED PROTEIN KINASE KINASE KINASE 20-RELATED"/>
    <property type="match status" value="1"/>
</dbReference>
<evidence type="ECO:0000313" key="8">
    <source>
        <dbReference type="EMBL" id="PRQ02552.1"/>
    </source>
</evidence>
<evidence type="ECO:0000313" key="9">
    <source>
        <dbReference type="Proteomes" id="UP000237968"/>
    </source>
</evidence>
<dbReference type="InterPro" id="IPR008271">
    <property type="entry name" value="Ser/Thr_kinase_AS"/>
</dbReference>